<keyword evidence="2 7" id="KW-0378">Hydrolase</keyword>
<evidence type="ECO:0000256" key="1">
    <source>
        <dbReference type="ARBA" id="ARBA00022723"/>
    </source>
</evidence>
<dbReference type="EC" id="3.1.4.17" evidence="7"/>
<dbReference type="SUPFAM" id="SSF56300">
    <property type="entry name" value="Metallo-dependent phosphatases"/>
    <property type="match status" value="1"/>
</dbReference>
<dbReference type="CDD" id="cd07402">
    <property type="entry name" value="MPP_GpdQ"/>
    <property type="match status" value="1"/>
</dbReference>
<feature type="region of interest" description="Disordered" evidence="5">
    <location>
        <begin position="1"/>
        <end position="37"/>
    </location>
</feature>
<proteinExistence type="inferred from homology"/>
<dbReference type="AlphaFoldDB" id="A0A1Y5NUJ8"/>
<comment type="similarity">
    <text evidence="4">Belongs to the cyclic nucleotide phosphodiesterase class-III family.</text>
</comment>
<dbReference type="InterPro" id="IPR050884">
    <property type="entry name" value="CNP_phosphodiesterase-III"/>
</dbReference>
<name>A0A1Y5NUJ8_9MICO</name>
<feature type="compositionally biased region" description="Basic residues" evidence="5">
    <location>
        <begin position="1"/>
        <end position="15"/>
    </location>
</feature>
<dbReference type="InterPro" id="IPR004843">
    <property type="entry name" value="Calcineurin-like_PHP"/>
</dbReference>
<reference evidence="7" key="1">
    <citation type="submission" date="2016-03" db="EMBL/GenBank/DDBJ databases">
        <authorList>
            <person name="Ploux O."/>
        </authorList>
    </citation>
    <scope>NUCLEOTIDE SEQUENCE</scope>
    <source>
        <strain evidence="7">UC1</strain>
    </source>
</reference>
<dbReference type="PANTHER" id="PTHR42988">
    <property type="entry name" value="PHOSPHOHYDROLASE"/>
    <property type="match status" value="1"/>
</dbReference>
<dbReference type="EMBL" id="FLQR01000001">
    <property type="protein sequence ID" value="SBS70073.1"/>
    <property type="molecule type" value="Genomic_DNA"/>
</dbReference>
<sequence>MHAPRGVHHVFRKHPGNIGATADRPARSVPTGREPMRRAEHPAAERILLHISDTHLRAGIPHLFDSVDGAASLTRALDGIEASGLRPDAVVFTGDLADLGEPAAYRVLRALVEPFAERLGARLLWVMGNHDDRAAFRARLLDEDGRGDPLRPVDRVDELDGLRVVTLDTSVPGHHHGEVTPAQRAWLRDVLATPAPLGTILAMHHPPIPSVLPLAASVELRAQASLAEVVRGTDVRAIIAGHLHYSTFATFAGIPVSVASSTCYAQDLTVPVGGSRPQDGSQAFNLVHVYDDTIVHSVVPIDAPRPLEHIDAGEALRRLQAAGIETSLTASRVAPPTEPLTVLR</sequence>
<organism evidence="7">
    <name type="scientific">uncultured Microbacterium sp</name>
    <dbReference type="NCBI Taxonomy" id="191216"/>
    <lineage>
        <taxon>Bacteria</taxon>
        <taxon>Bacillati</taxon>
        <taxon>Actinomycetota</taxon>
        <taxon>Actinomycetes</taxon>
        <taxon>Micrococcales</taxon>
        <taxon>Microbacteriaceae</taxon>
        <taxon>Microbacterium</taxon>
        <taxon>environmental samples</taxon>
    </lineage>
</organism>
<dbReference type="InterPro" id="IPR026575">
    <property type="entry name" value="GpdQ/CpdA-like"/>
</dbReference>
<evidence type="ECO:0000259" key="6">
    <source>
        <dbReference type="Pfam" id="PF00149"/>
    </source>
</evidence>
<evidence type="ECO:0000313" key="7">
    <source>
        <dbReference type="EMBL" id="SBS70073.1"/>
    </source>
</evidence>
<dbReference type="InterPro" id="IPR029052">
    <property type="entry name" value="Metallo-depent_PP-like"/>
</dbReference>
<dbReference type="GO" id="GO:0004114">
    <property type="term" value="F:3',5'-cyclic-nucleotide phosphodiesterase activity"/>
    <property type="evidence" value="ECO:0007669"/>
    <property type="project" value="UniProtKB-EC"/>
</dbReference>
<dbReference type="Gene3D" id="3.60.21.10">
    <property type="match status" value="1"/>
</dbReference>
<protein>
    <submittedName>
        <fullName evidence="7">3',5'-cyclic adenosine monophosphate phosphodiesterase CpdA</fullName>
        <ecNumber evidence="7">3.1.4.17</ecNumber>
    </submittedName>
</protein>
<dbReference type="GO" id="GO:0046872">
    <property type="term" value="F:metal ion binding"/>
    <property type="evidence" value="ECO:0007669"/>
    <property type="project" value="UniProtKB-KW"/>
</dbReference>
<evidence type="ECO:0000256" key="3">
    <source>
        <dbReference type="ARBA" id="ARBA00023004"/>
    </source>
</evidence>
<dbReference type="PANTHER" id="PTHR42988:SF2">
    <property type="entry name" value="CYCLIC NUCLEOTIDE PHOSPHODIESTERASE CBUA0032-RELATED"/>
    <property type="match status" value="1"/>
</dbReference>
<accession>A0A1Y5NUJ8</accession>
<keyword evidence="3" id="KW-0408">Iron</keyword>
<feature type="domain" description="Calcineurin-like phosphoesterase" evidence="6">
    <location>
        <begin position="49"/>
        <end position="245"/>
    </location>
</feature>
<evidence type="ECO:0000256" key="2">
    <source>
        <dbReference type="ARBA" id="ARBA00022801"/>
    </source>
</evidence>
<evidence type="ECO:0000256" key="5">
    <source>
        <dbReference type="SAM" id="MobiDB-lite"/>
    </source>
</evidence>
<dbReference type="Pfam" id="PF00149">
    <property type="entry name" value="Metallophos"/>
    <property type="match status" value="1"/>
</dbReference>
<keyword evidence="1" id="KW-0479">Metal-binding</keyword>
<evidence type="ECO:0000256" key="4">
    <source>
        <dbReference type="ARBA" id="ARBA00025742"/>
    </source>
</evidence>
<gene>
    <name evidence="7" type="primary">cpdA</name>
    <name evidence="7" type="ORF">MIPYR_10254</name>
</gene>